<keyword evidence="1" id="KW-1133">Transmembrane helix</keyword>
<feature type="transmembrane region" description="Helical" evidence="1">
    <location>
        <begin position="107"/>
        <end position="129"/>
    </location>
</feature>
<dbReference type="AlphaFoldDB" id="A0AAU7PKM6"/>
<dbReference type="RefSeq" id="WP_349944480.1">
    <property type="nucleotide sequence ID" value="NZ_CP157940.1"/>
</dbReference>
<reference evidence="2" key="1">
    <citation type="submission" date="2024-06" db="EMBL/GenBank/DDBJ databases">
        <title>Lacrimispora cavernae sp. nov., a novel anaerobe isolated from bat guano pile inside a cave.</title>
        <authorList>
            <person name="Miller S.L."/>
            <person name="Lu N."/>
            <person name="King J."/>
            <person name="Sankaranarayanan K."/>
            <person name="Lawson P.A."/>
        </authorList>
    </citation>
    <scope>NUCLEOTIDE SEQUENCE</scope>
    <source>
        <strain evidence="2">BS-2</strain>
    </source>
</reference>
<evidence type="ECO:0000313" key="2">
    <source>
        <dbReference type="EMBL" id="XBS52800.1"/>
    </source>
</evidence>
<proteinExistence type="predicted"/>
<keyword evidence="1" id="KW-0812">Transmembrane</keyword>
<accession>A0AAU7PKM6</accession>
<gene>
    <name evidence="2" type="ORF">ABFV83_13230</name>
</gene>
<keyword evidence="1" id="KW-0472">Membrane</keyword>
<feature type="transmembrane region" description="Helical" evidence="1">
    <location>
        <begin position="6"/>
        <end position="30"/>
    </location>
</feature>
<dbReference type="EMBL" id="CP157940">
    <property type="protein sequence ID" value="XBS52800.1"/>
    <property type="molecule type" value="Genomic_DNA"/>
</dbReference>
<sequence length="283" mass="33676">MEKILYAIIIPLILFILSKHVESLFITKSYPKLKIESVDGLFYFYWFIVWFFINLLLVVVTLVLNGRFKIITDEDVFKFHIIMNWYITTTLCISFKSMRDKIIHRKYVIMKIVAYIFIILPPILINTLFHYKVSGPTLSFIMLIMFIGGLWFFKERYDIYTCNFINITLNDGTKINDIKCSDIETNSKWLIIKEKTNKSYLDLKTVTRIDCFGEYIRVDHETIFSNLNPILSEAWKRIEQTRKRFDKIFGVRTWKKNRKLREVHEIPSVESEEILDSASDLEG</sequence>
<feature type="transmembrane region" description="Helical" evidence="1">
    <location>
        <begin position="135"/>
        <end position="153"/>
    </location>
</feature>
<name>A0AAU7PKM6_9FIRM</name>
<evidence type="ECO:0000256" key="1">
    <source>
        <dbReference type="SAM" id="Phobius"/>
    </source>
</evidence>
<feature type="transmembrane region" description="Helical" evidence="1">
    <location>
        <begin position="42"/>
        <end position="64"/>
    </location>
</feature>
<protein>
    <submittedName>
        <fullName evidence="2">Uncharacterized protein</fullName>
    </submittedName>
</protein>
<organism evidence="2">
    <name type="scientific">Lacrimispora sp. BS-2</name>
    <dbReference type="NCBI Taxonomy" id="3151850"/>
    <lineage>
        <taxon>Bacteria</taxon>
        <taxon>Bacillati</taxon>
        <taxon>Bacillota</taxon>
        <taxon>Clostridia</taxon>
        <taxon>Lachnospirales</taxon>
        <taxon>Lachnospiraceae</taxon>
        <taxon>Lacrimispora</taxon>
    </lineage>
</organism>